<evidence type="ECO:0000313" key="3">
    <source>
        <dbReference type="Proteomes" id="UP001056384"/>
    </source>
</evidence>
<feature type="signal peptide" evidence="1">
    <location>
        <begin position="1"/>
        <end position="16"/>
    </location>
</feature>
<dbReference type="Proteomes" id="UP001056384">
    <property type="component" value="Chromosome 7"/>
</dbReference>
<evidence type="ECO:0000313" key="2">
    <source>
        <dbReference type="EMBL" id="USW55578.1"/>
    </source>
</evidence>
<organism evidence="2 3">
    <name type="scientific">Septoria linicola</name>
    <dbReference type="NCBI Taxonomy" id="215465"/>
    <lineage>
        <taxon>Eukaryota</taxon>
        <taxon>Fungi</taxon>
        <taxon>Dikarya</taxon>
        <taxon>Ascomycota</taxon>
        <taxon>Pezizomycotina</taxon>
        <taxon>Dothideomycetes</taxon>
        <taxon>Dothideomycetidae</taxon>
        <taxon>Mycosphaerellales</taxon>
        <taxon>Mycosphaerellaceae</taxon>
        <taxon>Septoria</taxon>
    </lineage>
</organism>
<dbReference type="EMBL" id="CP099424">
    <property type="protein sequence ID" value="USW55578.1"/>
    <property type="molecule type" value="Genomic_DNA"/>
</dbReference>
<gene>
    <name evidence="2" type="ORF">Slin15195_G088970</name>
</gene>
<reference evidence="2" key="1">
    <citation type="submission" date="2022-06" db="EMBL/GenBank/DDBJ databases">
        <title>Complete genome sequences of two strains of the flax pathogen Septoria linicola.</title>
        <authorList>
            <person name="Lapalu N."/>
            <person name="Simon A."/>
            <person name="Demenou B."/>
            <person name="Paumier D."/>
            <person name="Guillot M.-P."/>
            <person name="Gout L."/>
            <person name="Valade R."/>
        </authorList>
    </citation>
    <scope>NUCLEOTIDE SEQUENCE</scope>
    <source>
        <strain evidence="2">SE15195</strain>
    </source>
</reference>
<feature type="chain" id="PRO_5040303830" evidence="1">
    <location>
        <begin position="17"/>
        <end position="187"/>
    </location>
</feature>
<proteinExistence type="predicted"/>
<keyword evidence="3" id="KW-1185">Reference proteome</keyword>
<accession>A0A9Q9ENK8</accession>
<evidence type="ECO:0000256" key="1">
    <source>
        <dbReference type="SAM" id="SignalP"/>
    </source>
</evidence>
<name>A0A9Q9ENK8_9PEZI</name>
<protein>
    <submittedName>
        <fullName evidence="2">Uncharacterized protein</fullName>
    </submittedName>
</protein>
<keyword evidence="1" id="KW-0732">Signal</keyword>
<dbReference type="AlphaFoldDB" id="A0A9Q9ENK8"/>
<sequence length="187" mass="19510">MLLATAISSFTPAVFGSALAAAASRQTSQWLYSDNQVPHPPSPEPISITSLSLPPVTHNTAPGGCSRHINSLETGCIAASTGLQAGSFLPDGNHVLATVTFVGTRNDSESSKVHDGKQVIIVKAAGEVFPSGDSWKCITCGAKDYSNSSIAKDYSYPQAFSDGRRVLAGAYVIDCGKNLTSDECDVD</sequence>